<evidence type="ECO:0000256" key="5">
    <source>
        <dbReference type="ARBA" id="ARBA00022741"/>
    </source>
</evidence>
<dbReference type="GO" id="GO:0000329">
    <property type="term" value="C:fungal-type vacuole membrane"/>
    <property type="evidence" value="ECO:0007669"/>
    <property type="project" value="EnsemblFungi"/>
</dbReference>
<dbReference type="eggNOG" id="KOG0054">
    <property type="taxonomic scope" value="Eukaryota"/>
</dbReference>
<dbReference type="InterPro" id="IPR036640">
    <property type="entry name" value="ABC1_TM_sf"/>
</dbReference>
<keyword evidence="8 11" id="KW-0472">Membrane</keyword>
<dbReference type="HOGENOM" id="CLU_000604_27_6_1"/>
<evidence type="ECO:0008006" key="16">
    <source>
        <dbReference type="Google" id="ProtNLM"/>
    </source>
</evidence>
<dbReference type="PROSITE" id="PS50893">
    <property type="entry name" value="ABC_TRANSPORTER_2"/>
    <property type="match status" value="2"/>
</dbReference>
<evidence type="ECO:0000256" key="9">
    <source>
        <dbReference type="ARBA" id="ARBA00023180"/>
    </source>
</evidence>
<dbReference type="InParanoid" id="A7TSN9"/>
<keyword evidence="3 11" id="KW-0812">Transmembrane</keyword>
<dbReference type="EMBL" id="DS480518">
    <property type="protein sequence ID" value="EDO14718.1"/>
    <property type="molecule type" value="Genomic_DNA"/>
</dbReference>
<dbReference type="PROSITE" id="PS00211">
    <property type="entry name" value="ABC_TRANSPORTER_1"/>
    <property type="match status" value="2"/>
</dbReference>
<dbReference type="KEGG" id="vpo:Kpol_311p3"/>
<dbReference type="Gene3D" id="3.40.50.300">
    <property type="entry name" value="P-loop containing nucleotide triphosphate hydrolases"/>
    <property type="match status" value="2"/>
</dbReference>
<dbReference type="GO" id="GO:0005524">
    <property type="term" value="F:ATP binding"/>
    <property type="evidence" value="ECO:0007669"/>
    <property type="project" value="UniProtKB-KW"/>
</dbReference>
<evidence type="ECO:0000259" key="13">
    <source>
        <dbReference type="PROSITE" id="PS50929"/>
    </source>
</evidence>
<dbReference type="RefSeq" id="XP_001642576.1">
    <property type="nucleotide sequence ID" value="XM_001642526.1"/>
</dbReference>
<dbReference type="CDD" id="cd18604">
    <property type="entry name" value="ABC_6TM_VMR1_D2_like"/>
    <property type="match status" value="1"/>
</dbReference>
<evidence type="ECO:0000256" key="1">
    <source>
        <dbReference type="ARBA" id="ARBA00004141"/>
    </source>
</evidence>
<evidence type="ECO:0000256" key="2">
    <source>
        <dbReference type="ARBA" id="ARBA00022448"/>
    </source>
</evidence>
<feature type="transmembrane region" description="Helical" evidence="11">
    <location>
        <begin position="1320"/>
        <end position="1340"/>
    </location>
</feature>
<feature type="transmembrane region" description="Helical" evidence="11">
    <location>
        <begin position="248"/>
        <end position="265"/>
    </location>
</feature>
<feature type="transmembrane region" description="Helical" evidence="11">
    <location>
        <begin position="172"/>
        <end position="191"/>
    </location>
</feature>
<dbReference type="Gene3D" id="1.20.1560.10">
    <property type="entry name" value="ABC transporter type 1, transmembrane domain"/>
    <property type="match status" value="2"/>
</dbReference>
<dbReference type="CDD" id="cd03369">
    <property type="entry name" value="ABCC_NFT1"/>
    <property type="match status" value="1"/>
</dbReference>
<dbReference type="PANTHER" id="PTHR24223:SF353">
    <property type="entry name" value="ABC TRANSPORTER ATP-BINDING PROTEIN_PERMEASE VMR1-RELATED"/>
    <property type="match status" value="1"/>
</dbReference>
<feature type="transmembrane region" description="Helical" evidence="11">
    <location>
        <begin position="1105"/>
        <end position="1124"/>
    </location>
</feature>
<dbReference type="SMART" id="SM00382">
    <property type="entry name" value="AAA"/>
    <property type="match status" value="2"/>
</dbReference>
<keyword evidence="7 11" id="KW-1133">Transmembrane helix</keyword>
<feature type="transmembrane region" description="Helical" evidence="11">
    <location>
        <begin position="203"/>
        <end position="228"/>
    </location>
</feature>
<dbReference type="InterPro" id="IPR003439">
    <property type="entry name" value="ABC_transporter-like_ATP-bd"/>
</dbReference>
<protein>
    <recommendedName>
        <fullName evidence="16">ATP-dependent bile acid permease</fullName>
    </recommendedName>
</protein>
<keyword evidence="2" id="KW-0813">Transport</keyword>
<feature type="transmembrane region" description="Helical" evidence="11">
    <location>
        <begin position="1179"/>
        <end position="1201"/>
    </location>
</feature>
<dbReference type="GO" id="GO:0140359">
    <property type="term" value="F:ABC-type transporter activity"/>
    <property type="evidence" value="ECO:0007669"/>
    <property type="project" value="InterPro"/>
</dbReference>
<evidence type="ECO:0000256" key="7">
    <source>
        <dbReference type="ARBA" id="ARBA00022989"/>
    </source>
</evidence>
<feature type="transmembrane region" description="Helical" evidence="11">
    <location>
        <begin position="1291"/>
        <end position="1314"/>
    </location>
</feature>
<dbReference type="InterPro" id="IPR003593">
    <property type="entry name" value="AAA+_ATPase"/>
</dbReference>
<keyword evidence="5" id="KW-0547">Nucleotide-binding</keyword>
<organism evidence="15">
    <name type="scientific">Vanderwaltozyma polyspora (strain ATCC 22028 / DSM 70294 / BCRC 21397 / CBS 2163 / NBRC 10782 / NRRL Y-8283 / UCD 57-17)</name>
    <name type="common">Kluyveromyces polysporus</name>
    <dbReference type="NCBI Taxonomy" id="436907"/>
    <lineage>
        <taxon>Eukaryota</taxon>
        <taxon>Fungi</taxon>
        <taxon>Dikarya</taxon>
        <taxon>Ascomycota</taxon>
        <taxon>Saccharomycotina</taxon>
        <taxon>Saccharomycetes</taxon>
        <taxon>Saccharomycetales</taxon>
        <taxon>Saccharomycetaceae</taxon>
        <taxon>Vanderwaltozyma</taxon>
    </lineage>
</organism>
<feature type="domain" description="ABC transmembrane type-1" evidence="13">
    <location>
        <begin position="361"/>
        <end position="671"/>
    </location>
</feature>
<dbReference type="GeneID" id="5542743"/>
<feature type="compositionally biased region" description="Basic and acidic residues" evidence="10">
    <location>
        <begin position="981"/>
        <end position="993"/>
    </location>
</feature>
<dbReference type="OrthoDB" id="6500128at2759"/>
<feature type="domain" description="ABC transporter" evidence="12">
    <location>
        <begin position="1384"/>
        <end position="1634"/>
    </location>
</feature>
<feature type="transmembrane region" description="Helical" evidence="11">
    <location>
        <begin position="640"/>
        <end position="659"/>
    </location>
</feature>
<evidence type="ECO:0000256" key="10">
    <source>
        <dbReference type="SAM" id="MobiDB-lite"/>
    </source>
</evidence>
<evidence type="ECO:0000256" key="6">
    <source>
        <dbReference type="ARBA" id="ARBA00022840"/>
    </source>
</evidence>
<dbReference type="PANTHER" id="PTHR24223">
    <property type="entry name" value="ATP-BINDING CASSETTE SUB-FAMILY C"/>
    <property type="match status" value="1"/>
</dbReference>
<evidence type="ECO:0000256" key="3">
    <source>
        <dbReference type="ARBA" id="ARBA00022692"/>
    </source>
</evidence>
<dbReference type="FunFam" id="3.40.50.300:FF:000565">
    <property type="entry name" value="ABC bile acid transporter"/>
    <property type="match status" value="1"/>
</dbReference>
<proteinExistence type="predicted"/>
<dbReference type="SUPFAM" id="SSF90123">
    <property type="entry name" value="ABC transporter transmembrane region"/>
    <property type="match status" value="2"/>
</dbReference>
<evidence type="ECO:0000256" key="4">
    <source>
        <dbReference type="ARBA" id="ARBA00022737"/>
    </source>
</evidence>
<dbReference type="InterPro" id="IPR027417">
    <property type="entry name" value="P-loop_NTPase"/>
</dbReference>
<keyword evidence="9" id="KW-0325">Glycoprotein</keyword>
<dbReference type="CDD" id="cd18596">
    <property type="entry name" value="ABC_6TM_VMR1_D1_like"/>
    <property type="match status" value="1"/>
</dbReference>
<dbReference type="OMA" id="LRMITNI"/>
<feature type="transmembrane region" description="Helical" evidence="11">
    <location>
        <begin position="28"/>
        <end position="51"/>
    </location>
</feature>
<dbReference type="STRING" id="436907.A7TSN9"/>
<feature type="transmembrane region" description="Helical" evidence="11">
    <location>
        <begin position="142"/>
        <end position="160"/>
    </location>
</feature>
<comment type="subcellular location">
    <subcellularLocation>
        <location evidence="1">Membrane</location>
        <topology evidence="1">Multi-pass membrane protein</topology>
    </subcellularLocation>
</comment>
<dbReference type="FunFam" id="3.40.50.300:FF:000825">
    <property type="entry name" value="ABC bile acid transporter"/>
    <property type="match status" value="1"/>
</dbReference>
<dbReference type="GO" id="GO:0016887">
    <property type="term" value="F:ATP hydrolysis activity"/>
    <property type="evidence" value="ECO:0007669"/>
    <property type="project" value="InterPro"/>
</dbReference>
<feature type="domain" description="ABC transmembrane type-1" evidence="13">
    <location>
        <begin position="1026"/>
        <end position="1348"/>
    </location>
</feature>
<evidence type="ECO:0000259" key="12">
    <source>
        <dbReference type="PROSITE" id="PS50893"/>
    </source>
</evidence>
<dbReference type="FunCoup" id="A7TSN9">
    <property type="interactions" value="141"/>
</dbReference>
<dbReference type="SUPFAM" id="SSF52540">
    <property type="entry name" value="P-loop containing nucleoside triphosphate hydrolases"/>
    <property type="match status" value="2"/>
</dbReference>
<dbReference type="GO" id="GO:0045121">
    <property type="term" value="C:membrane raft"/>
    <property type="evidence" value="ECO:0007669"/>
    <property type="project" value="EnsemblFungi"/>
</dbReference>
<feature type="transmembrane region" description="Helical" evidence="11">
    <location>
        <begin position="1207"/>
        <end position="1227"/>
    </location>
</feature>
<feature type="domain" description="ABC transporter" evidence="12">
    <location>
        <begin position="703"/>
        <end position="944"/>
    </location>
</feature>
<dbReference type="InterPro" id="IPR017871">
    <property type="entry name" value="ABC_transporter-like_CS"/>
</dbReference>
<dbReference type="InterPro" id="IPR050173">
    <property type="entry name" value="ABC_transporter_C-like"/>
</dbReference>
<feature type="transmembrane region" description="Helical" evidence="11">
    <location>
        <begin position="608"/>
        <end position="634"/>
    </location>
</feature>
<sequence>MDPTLNNRCVFWDYDDITKCGRNLTLGYYLPLSLSGLIIFYVFINLIVNYYRYNILGLPKNNVIEEVLYGTFDQLSEANNEEVPLLIGSNSINHKSIPSNSAAGAIKDKHFSLDRLNPISANGATHGKPKVIKRNYIEKSRLIVEFLLVCSQCIIHYSMLKYYSTIHDQYPLNSIIANMIVYCILLILVSLRLININDNVRYIYYYAGNIWAASFGAYTILFVSNFFTYRSLLIGHIDDKILRRYFTSQFYIVAILFNLLFFAPIKNSFALSYKTDDWIIPSPEPITSIASFVSFSWIDPFVYKAYRTSLKAKDIWGLIMQDYSIFVVKQFRDYSNKFLGKKRGFSYILIMFFSNYIQLQALWAILDSVLTFAPTILLKKILEYIEDRSSASLNLAWLYVFLMFFCRVIVAACSGQALFFGRRVCVRMRSILVSEIYSKALKRKISNDKSASLKDLNEQEEVDPQIENDLENIDGDEESKSSNLGSIINLMAVDTFKVADICAYLHHFVEAVVMTIVALILLFKLLGVAAIVGASLIIALLPLNFKLASLLGKYQKKSLEVTDKRIQKLNEAFQAIRIIKFFSWEDNFEKDILEVRERELRMILIRSIVWAISSFVWFVTPTIVTGASFTYYVYVQGEVLTIPVAFTALSLFALLKIPLDTFSDMLSFVIQSKVSLDRIQEFLEEEDTKKYEQLTVDKYQNKIAFKNATTTWNKEKQDFKLRNIDIDFKIGKLNVIIGPTGSGKTSLLMALLGEMDLIDGEIIVPCLDPREDLKLDANGLTNSIAYCSQAAWLLNDTVRNNILFNSPYCEERYNAVVEASGLKRDFEILNAGDMTEIGERGITLSGGQKQRVSLARALYSNSKHLLLDDCLSAVDSHTATWIYDNCISGPLMENRTCILVSHNIALTLRNADYVVKLENGKIVEHGEPLTLLKKGVLGEDEMVKTSIMSSHGSSTNLATKSYLNMTKLNNQMKASSPSELQSKKDTDAERAKKGKLIEEEKKAEGVVSIKVYKWYLNIFGGFKIIVILLCVFSIVQAIYVGQSWWIRYWLSNGTAATIQALTGKIATYTSNTIFQVFVAIGSAVRSDFNTTNSETVNSKKEHSPAYYLSVYFLIGIINAILAALKNIFNYYSGIAASRKIFSLLLNKALHANLRFFDSTPIGRIMNRFSKDMEAVDQELVPYLEAALYCIIDISSTILLITYITPEFLIIAILVAGLYYAIGVLYLAGSRELKRFDSITKSPIYQHFSETLVGVTTVRAYGDEARFMRENLKMIDENNKPFFYLWVSNRWLAFRIDVVGALVIFGSGVFVLLNIDKIDSGLAGISLSFAISFTESALWLVRHYSNLEMNMNSVERLMEYMEVEQEPYKSSSLDVPSSWPEEGKIEVNDVSLRYAPNLPRVIKNATFTVDPKMKVGIVGRTGAGKSTIITALFRFLDPETGSIKIDNVDISTIELKKLRRSITIIPQDPTLFSGTIKSNLDPYDEYSEKQIFEALKRVNLVTEKELASGNSDQQSIASGNANKFLNVNNEISEGGSNLSQGQRQLVCLARSLLRCPKVILLDEATASIDYASDAKIQETIRNEFDDSTILTIAHRLRTVIDYDKILVMDAGEVKEFDHPYSLLLNKNSIFYGMCEQSGELDLLLDLSKEAFVKKLNSK</sequence>
<dbReference type="PhylomeDB" id="A7TSN9"/>
<evidence type="ECO:0000256" key="11">
    <source>
        <dbReference type="SAM" id="Phobius"/>
    </source>
</evidence>
<dbReference type="GO" id="GO:0033285">
    <property type="term" value="F:ATPase-coupled monocarboxylic acid transmembrane transporter activity"/>
    <property type="evidence" value="ECO:0007669"/>
    <property type="project" value="EnsemblFungi"/>
</dbReference>
<accession>A7TSN9</accession>
<dbReference type="CDD" id="cd03250">
    <property type="entry name" value="ABCC_MRP_domain1"/>
    <property type="match status" value="1"/>
</dbReference>
<feature type="region of interest" description="Disordered" evidence="10">
    <location>
        <begin position="973"/>
        <end position="993"/>
    </location>
</feature>
<dbReference type="Proteomes" id="UP000000267">
    <property type="component" value="Unassembled WGS sequence"/>
</dbReference>
<evidence type="ECO:0000256" key="8">
    <source>
        <dbReference type="ARBA" id="ARBA00023136"/>
    </source>
</evidence>
<evidence type="ECO:0000313" key="14">
    <source>
        <dbReference type="EMBL" id="EDO14718.1"/>
    </source>
</evidence>
<feature type="transmembrane region" description="Helical" evidence="11">
    <location>
        <begin position="1014"/>
        <end position="1039"/>
    </location>
</feature>
<dbReference type="PROSITE" id="PS50929">
    <property type="entry name" value="ABC_TM1F"/>
    <property type="match status" value="2"/>
</dbReference>
<dbReference type="Pfam" id="PF00005">
    <property type="entry name" value="ABC_tran"/>
    <property type="match status" value="2"/>
</dbReference>
<name>A7TSN9_VANPO</name>
<keyword evidence="4" id="KW-0677">Repeat</keyword>
<feature type="transmembrane region" description="Helical" evidence="11">
    <location>
        <begin position="501"/>
        <end position="522"/>
    </location>
</feature>
<reference evidence="14 15" key="1">
    <citation type="journal article" date="2007" name="Proc. Natl. Acad. Sci. U.S.A.">
        <title>Independent sorting-out of thousands of duplicated gene pairs in two yeast species descended from a whole-genome duplication.</title>
        <authorList>
            <person name="Scannell D.R."/>
            <person name="Frank A.C."/>
            <person name="Conant G.C."/>
            <person name="Byrne K.P."/>
            <person name="Woolfit M."/>
            <person name="Wolfe K.H."/>
        </authorList>
    </citation>
    <scope>NUCLEOTIDE SEQUENCE [LARGE SCALE GENOMIC DNA]</scope>
    <source>
        <strain evidence="15">ATCC 22028 / DSM 70294 / BCRC 21397 / CBS 2163 / NBRC 10782 / NRRL Y-8283 / UCD 57-17</strain>
    </source>
</reference>
<feature type="transmembrane region" description="Helical" evidence="11">
    <location>
        <begin position="528"/>
        <end position="547"/>
    </location>
</feature>
<feature type="transmembrane region" description="Helical" evidence="11">
    <location>
        <begin position="396"/>
        <end position="420"/>
    </location>
</feature>
<feature type="transmembrane region" description="Helical" evidence="11">
    <location>
        <begin position="345"/>
        <end position="366"/>
    </location>
</feature>
<dbReference type="Pfam" id="PF00664">
    <property type="entry name" value="ABC_membrane"/>
    <property type="match status" value="2"/>
</dbReference>
<evidence type="ECO:0000313" key="15">
    <source>
        <dbReference type="Proteomes" id="UP000000267"/>
    </source>
</evidence>
<dbReference type="InterPro" id="IPR011527">
    <property type="entry name" value="ABC1_TM_dom"/>
</dbReference>
<gene>
    <name evidence="14" type="ORF">Kpol_311p3</name>
</gene>
<keyword evidence="6" id="KW-0067">ATP-binding</keyword>
<keyword evidence="15" id="KW-1185">Reference proteome</keyword>